<comment type="similarity">
    <text evidence="1">Belongs to the sirtuin family. Class I subfamily.</text>
</comment>
<evidence type="ECO:0000256" key="2">
    <source>
        <dbReference type="ARBA" id="ARBA00012928"/>
    </source>
</evidence>
<feature type="binding site" evidence="10 11">
    <location>
        <position position="167"/>
    </location>
    <ligand>
        <name>Zn(2+)</name>
        <dbReference type="ChEBI" id="CHEBI:29105"/>
    </ligand>
</feature>
<feature type="binding site" evidence="10 11">
    <location>
        <position position="143"/>
    </location>
    <ligand>
        <name>Zn(2+)</name>
        <dbReference type="ChEBI" id="CHEBI:29105"/>
    </ligand>
</feature>
<dbReference type="GeneID" id="30199729"/>
<dbReference type="Proteomes" id="UP000094112">
    <property type="component" value="Unassembled WGS sequence"/>
</dbReference>
<feature type="region of interest" description="Disordered" evidence="12">
    <location>
        <begin position="289"/>
        <end position="342"/>
    </location>
</feature>
<keyword evidence="7 9" id="KW-0520">NAD</keyword>
<evidence type="ECO:0000256" key="12">
    <source>
        <dbReference type="SAM" id="MobiDB-lite"/>
    </source>
</evidence>
<dbReference type="EMBL" id="KV454215">
    <property type="protein sequence ID" value="ODQ56848.1"/>
    <property type="molecule type" value="Genomic_DNA"/>
</dbReference>
<dbReference type="PIRSF" id="PIRSF037938">
    <property type="entry name" value="SIR2_euk"/>
    <property type="match status" value="1"/>
</dbReference>
<dbReference type="InterPro" id="IPR026591">
    <property type="entry name" value="Sirtuin_cat_small_dom_sf"/>
</dbReference>
<evidence type="ECO:0000256" key="4">
    <source>
        <dbReference type="ARBA" id="ARBA00022679"/>
    </source>
</evidence>
<evidence type="ECO:0000256" key="7">
    <source>
        <dbReference type="ARBA" id="ARBA00023027"/>
    </source>
</evidence>
<dbReference type="GO" id="GO:0033553">
    <property type="term" value="C:rDNA heterochromatin"/>
    <property type="evidence" value="ECO:0007669"/>
    <property type="project" value="EnsemblFungi"/>
</dbReference>
<evidence type="ECO:0000313" key="15">
    <source>
        <dbReference type="Proteomes" id="UP000094112"/>
    </source>
</evidence>
<comment type="cofactor">
    <cofactor evidence="10">
        <name>Zn(2+)</name>
        <dbReference type="ChEBI" id="CHEBI:29105"/>
    </cofactor>
    <text evidence="10">Binds 1 zinc ion per subunit.</text>
</comment>
<dbReference type="GO" id="GO:0031508">
    <property type="term" value="P:pericentric heterochromatin formation"/>
    <property type="evidence" value="ECO:0007669"/>
    <property type="project" value="EnsemblFungi"/>
</dbReference>
<feature type="binding site" evidence="9">
    <location>
        <begin position="236"/>
        <end position="238"/>
    </location>
    <ligand>
        <name>NAD(+)</name>
        <dbReference type="ChEBI" id="CHEBI:57540"/>
    </ligand>
</feature>
<feature type="compositionally biased region" description="Basic and acidic residues" evidence="12">
    <location>
        <begin position="314"/>
        <end position="324"/>
    </location>
</feature>
<evidence type="ECO:0000256" key="11">
    <source>
        <dbReference type="PROSITE-ProRule" id="PRU00236"/>
    </source>
</evidence>
<feature type="binding site" evidence="10 11">
    <location>
        <position position="140"/>
    </location>
    <ligand>
        <name>Zn(2+)</name>
        <dbReference type="ChEBI" id="CHEBI:29105"/>
    </ligand>
</feature>
<evidence type="ECO:0000256" key="10">
    <source>
        <dbReference type="PIRSR" id="PIRSR037938-3"/>
    </source>
</evidence>
<feature type="binding site" evidence="9">
    <location>
        <begin position="212"/>
        <end position="213"/>
    </location>
    <ligand>
        <name>NAD(+)</name>
        <dbReference type="ChEBI" id="CHEBI:57540"/>
    </ligand>
</feature>
<evidence type="ECO:0000256" key="6">
    <source>
        <dbReference type="ARBA" id="ARBA00022833"/>
    </source>
</evidence>
<dbReference type="SUPFAM" id="SSF52467">
    <property type="entry name" value="DHS-like NAD/FAD-binding domain"/>
    <property type="match status" value="1"/>
</dbReference>
<dbReference type="GO" id="GO:0005721">
    <property type="term" value="C:pericentric heterochromatin"/>
    <property type="evidence" value="ECO:0007669"/>
    <property type="project" value="EnsemblFungi"/>
</dbReference>
<keyword evidence="5 10" id="KW-0479">Metal-binding</keyword>
<dbReference type="InterPro" id="IPR050134">
    <property type="entry name" value="NAD-dep_sirtuin_deacylases"/>
</dbReference>
<dbReference type="EC" id="2.3.1.286" evidence="2"/>
<dbReference type="PANTHER" id="PTHR11085">
    <property type="entry name" value="NAD-DEPENDENT PROTEIN DEACYLASE SIRTUIN-5, MITOCHONDRIAL-RELATED"/>
    <property type="match status" value="1"/>
</dbReference>
<dbReference type="STRING" id="683960.A0A1E3NUN8"/>
<dbReference type="InterPro" id="IPR003000">
    <property type="entry name" value="Sirtuin"/>
</dbReference>
<dbReference type="GO" id="GO:0045950">
    <property type="term" value="P:negative regulation of mitotic recombination"/>
    <property type="evidence" value="ECO:0007669"/>
    <property type="project" value="EnsemblFungi"/>
</dbReference>
<dbReference type="GO" id="GO:0099115">
    <property type="term" value="C:chromosome, subtelomeric region"/>
    <property type="evidence" value="ECO:0007669"/>
    <property type="project" value="EnsemblFungi"/>
</dbReference>
<dbReference type="GO" id="GO:0005634">
    <property type="term" value="C:nucleus"/>
    <property type="evidence" value="ECO:0007669"/>
    <property type="project" value="EnsemblFungi"/>
</dbReference>
<evidence type="ECO:0000256" key="5">
    <source>
        <dbReference type="ARBA" id="ARBA00022723"/>
    </source>
</evidence>
<sequence>SIQMSISQKDLQKVAAILKSSPKVIFMVGAGISTGAGIPDFRSPKTGLYHNLQSLDLPYAEAVFDISFFKSNPKPFYTLAKELYPGQYVPTKFHFFMKLLQDKKLLHRVYTQNIDTLERVAGVEADYIVEAHGSFAENHCIKCHKEFSGDDFKKDVFDKKIPRCKSCKGLVKPDIVFFGEGLPERFFNQWEEDLEDLESAKDGEFLTITAGTSLTVYPFASLPSEVPKNQKRVLVNKERVGDFKSKRENDVVFLDDSDEFVESLCDLLGWRKELDSLIAKGTKDIKGIKHETAEEKAKEITEDVKEELEEEAKEDEKNLQDLTKDLGTLNLEKSRDPTSKSI</sequence>
<evidence type="ECO:0000256" key="8">
    <source>
        <dbReference type="PIRSR" id="PIRSR037938-1"/>
    </source>
</evidence>
<dbReference type="InterPro" id="IPR026590">
    <property type="entry name" value="Ssirtuin_cat_dom"/>
</dbReference>
<dbReference type="OrthoDB" id="420264at2759"/>
<feature type="compositionally biased region" description="Basic and acidic residues" evidence="12">
    <location>
        <begin position="289"/>
        <end position="303"/>
    </location>
</feature>
<protein>
    <recommendedName>
        <fullName evidence="2">protein acetyllysine N-acetyltransferase</fullName>
        <ecNumber evidence="2">2.3.1.286</ecNumber>
    </recommendedName>
</protein>
<evidence type="ECO:0000256" key="9">
    <source>
        <dbReference type="PIRSR" id="PIRSR037938-2"/>
    </source>
</evidence>
<dbReference type="GO" id="GO:0031934">
    <property type="term" value="C:mating-type region heterochromatin"/>
    <property type="evidence" value="ECO:0007669"/>
    <property type="project" value="EnsemblFungi"/>
</dbReference>
<feature type="binding site" evidence="9">
    <location>
        <begin position="40"/>
        <end position="42"/>
    </location>
    <ligand>
        <name>NAD(+)</name>
        <dbReference type="ChEBI" id="CHEBI:57540"/>
    </ligand>
</feature>
<dbReference type="InterPro" id="IPR017328">
    <property type="entry name" value="Sirtuin_class_I"/>
</dbReference>
<dbReference type="RefSeq" id="XP_019036055.1">
    <property type="nucleotide sequence ID" value="XM_019182483.1"/>
</dbReference>
<feature type="compositionally biased region" description="Acidic residues" evidence="12">
    <location>
        <begin position="304"/>
        <end position="313"/>
    </location>
</feature>
<evidence type="ECO:0000313" key="14">
    <source>
        <dbReference type="EMBL" id="ODQ56848.1"/>
    </source>
</evidence>
<dbReference type="Gene3D" id="3.40.50.1220">
    <property type="entry name" value="TPP-binding domain"/>
    <property type="match status" value="1"/>
</dbReference>
<dbReference type="GO" id="GO:0005737">
    <property type="term" value="C:cytoplasm"/>
    <property type="evidence" value="ECO:0007669"/>
    <property type="project" value="EnsemblFungi"/>
</dbReference>
<evidence type="ECO:0000256" key="1">
    <source>
        <dbReference type="ARBA" id="ARBA00006924"/>
    </source>
</evidence>
<organism evidence="14 15">
    <name type="scientific">Wickerhamomyces anomalus (strain ATCC 58044 / CBS 1984 / NCYC 433 / NRRL Y-366-8)</name>
    <name type="common">Yeast</name>
    <name type="synonym">Hansenula anomala</name>
    <dbReference type="NCBI Taxonomy" id="683960"/>
    <lineage>
        <taxon>Eukaryota</taxon>
        <taxon>Fungi</taxon>
        <taxon>Dikarya</taxon>
        <taxon>Ascomycota</taxon>
        <taxon>Saccharomycotina</taxon>
        <taxon>Saccharomycetes</taxon>
        <taxon>Phaffomycetales</taxon>
        <taxon>Wickerhamomycetaceae</taxon>
        <taxon>Wickerhamomyces</taxon>
    </lineage>
</organism>
<dbReference type="Gene3D" id="3.30.1600.10">
    <property type="entry name" value="SIR2/SIRT2 'Small Domain"/>
    <property type="match status" value="1"/>
</dbReference>
<keyword evidence="6 10" id="KW-0862">Zinc</keyword>
<name>A0A1E3NUN8_WICAA</name>
<dbReference type="InterPro" id="IPR029035">
    <property type="entry name" value="DHS-like_NAD/FAD-binding_dom"/>
</dbReference>
<reference evidence="14 15" key="1">
    <citation type="journal article" date="2016" name="Proc. Natl. Acad. Sci. U.S.A.">
        <title>Comparative genomics of biotechnologically important yeasts.</title>
        <authorList>
            <person name="Riley R."/>
            <person name="Haridas S."/>
            <person name="Wolfe K.H."/>
            <person name="Lopes M.R."/>
            <person name="Hittinger C.T."/>
            <person name="Goeker M."/>
            <person name="Salamov A.A."/>
            <person name="Wisecaver J.H."/>
            <person name="Long T.M."/>
            <person name="Calvey C.H."/>
            <person name="Aerts A.L."/>
            <person name="Barry K.W."/>
            <person name="Choi C."/>
            <person name="Clum A."/>
            <person name="Coughlan A.Y."/>
            <person name="Deshpande S."/>
            <person name="Douglass A.P."/>
            <person name="Hanson S.J."/>
            <person name="Klenk H.-P."/>
            <person name="LaButti K.M."/>
            <person name="Lapidus A."/>
            <person name="Lindquist E.A."/>
            <person name="Lipzen A.M."/>
            <person name="Meier-Kolthoff J.P."/>
            <person name="Ohm R.A."/>
            <person name="Otillar R.P."/>
            <person name="Pangilinan J.L."/>
            <person name="Peng Y."/>
            <person name="Rokas A."/>
            <person name="Rosa C.A."/>
            <person name="Scheuner C."/>
            <person name="Sibirny A.A."/>
            <person name="Slot J.C."/>
            <person name="Stielow J.B."/>
            <person name="Sun H."/>
            <person name="Kurtzman C.P."/>
            <person name="Blackwell M."/>
            <person name="Grigoriev I.V."/>
            <person name="Jeffries T.W."/>
        </authorList>
    </citation>
    <scope>NUCLEOTIDE SEQUENCE [LARGE SCALE GENOMIC DNA]</scope>
    <source>
        <strain evidence="15">ATCC 58044 / CBS 1984 / NCYC 433 / NRRL Y-366-8</strain>
    </source>
</reference>
<dbReference type="GO" id="GO:0046970">
    <property type="term" value="F:histone H4K16 deacetylase activity, NAD-dependent"/>
    <property type="evidence" value="ECO:0007669"/>
    <property type="project" value="EnsemblFungi"/>
</dbReference>
<feature type="binding site" evidence="9">
    <location>
        <begin position="30"/>
        <end position="34"/>
    </location>
    <ligand>
        <name>NAD(+)</name>
        <dbReference type="ChEBI" id="CHEBI:57540"/>
    </ligand>
</feature>
<dbReference type="CDD" id="cd01408">
    <property type="entry name" value="SIRT1"/>
    <property type="match status" value="1"/>
</dbReference>
<evidence type="ECO:0000256" key="3">
    <source>
        <dbReference type="ARBA" id="ARBA00022491"/>
    </source>
</evidence>
<keyword evidence="3" id="KW-0678">Repressor</keyword>
<dbReference type="PROSITE" id="PS50305">
    <property type="entry name" value="SIRTUIN"/>
    <property type="match status" value="1"/>
</dbReference>
<proteinExistence type="inferred from homology"/>
<keyword evidence="4" id="KW-0808">Transferase</keyword>
<accession>A0A1E3NUN8</accession>
<feature type="compositionally biased region" description="Basic and acidic residues" evidence="12">
    <location>
        <begin position="332"/>
        <end position="342"/>
    </location>
</feature>
<dbReference type="Pfam" id="PF02146">
    <property type="entry name" value="SIR2"/>
    <property type="match status" value="1"/>
</dbReference>
<dbReference type="GO" id="GO:0046872">
    <property type="term" value="F:metal ion binding"/>
    <property type="evidence" value="ECO:0007669"/>
    <property type="project" value="UniProtKB-KW"/>
</dbReference>
<keyword evidence="15" id="KW-1185">Reference proteome</keyword>
<dbReference type="PANTHER" id="PTHR11085:SF6">
    <property type="entry name" value="NAD-DEPENDENT PROTEIN DEACETYLASE SIRTUIN-2"/>
    <property type="match status" value="1"/>
</dbReference>
<dbReference type="GO" id="GO:0000183">
    <property type="term" value="P:rDNA heterochromatin formation"/>
    <property type="evidence" value="ECO:0007669"/>
    <property type="project" value="EnsemblFungi"/>
</dbReference>
<feature type="binding site" evidence="9">
    <location>
        <begin position="112"/>
        <end position="115"/>
    </location>
    <ligand>
        <name>NAD(+)</name>
        <dbReference type="ChEBI" id="CHEBI:57540"/>
    </ligand>
</feature>
<dbReference type="GO" id="GO:0070403">
    <property type="term" value="F:NAD+ binding"/>
    <property type="evidence" value="ECO:0007669"/>
    <property type="project" value="InterPro"/>
</dbReference>
<feature type="domain" description="Deacetylase sirtuin-type" evidence="13">
    <location>
        <begin position="4"/>
        <end position="271"/>
    </location>
</feature>
<feature type="non-terminal residue" evidence="14">
    <location>
        <position position="1"/>
    </location>
</feature>
<evidence type="ECO:0000259" key="13">
    <source>
        <dbReference type="PROSITE" id="PS50305"/>
    </source>
</evidence>
<feature type="active site" description="Proton acceptor" evidence="8 11">
    <location>
        <position position="132"/>
    </location>
</feature>
<gene>
    <name evidence="14" type="ORF">WICANDRAFT_36884</name>
</gene>
<feature type="binding site" evidence="10 11">
    <location>
        <position position="164"/>
    </location>
    <ligand>
        <name>Zn(2+)</name>
        <dbReference type="ChEBI" id="CHEBI:29105"/>
    </ligand>
</feature>
<dbReference type="AlphaFoldDB" id="A0A1E3NUN8"/>